<evidence type="ECO:0000313" key="3">
    <source>
        <dbReference type="EMBL" id="NHN33248.1"/>
    </source>
</evidence>
<accession>A0ABX0JBC4</accession>
<evidence type="ECO:0000259" key="2">
    <source>
        <dbReference type="Pfam" id="PF17396"/>
    </source>
</evidence>
<evidence type="ECO:0000259" key="1">
    <source>
        <dbReference type="Pfam" id="PF07755"/>
    </source>
</evidence>
<comment type="caution">
    <text evidence="3">The sequence shown here is derived from an EMBL/GenBank/DDBJ whole genome shotgun (WGS) entry which is preliminary data.</text>
</comment>
<dbReference type="PANTHER" id="PTHR40690">
    <property type="entry name" value="GLL3100 PROTEIN"/>
    <property type="match status" value="1"/>
</dbReference>
<sequence length="364" mass="40007">MEKTAIIYCEGQFGTMDGKTANGLVRNSKKYLINGVIDSTKDGLDAGKCLDGRENGIPIFCSLSHAIGNLPEVPDYFIYGIAPANAFLQVHERSILFEAMELGMNIVNPLQEFLTEDEDFIKFAALHNVEILDIRKPPSKKDMGLFSGQILSMPTPVVAVLGTDGAIGKRTTSVLLEKALLEYGIKAVLVATGQTGLIQGAKYGVAIDAIPFQFMIGEIEKEVIKAYENEQPDIIIVEGQGALSHPAYISSAGIIRGARPGAIIVQHAPKRENLGDFDYLKMPKLESEIELIETFSKSKVIAITINHERMSDQEINSAIHEYEQQFHIPATDVLKHGCDKLVISILEKFPQLKDKVETNKLVPQ</sequence>
<dbReference type="InterPro" id="IPR035402">
    <property type="entry name" value="DgcN-like_N"/>
</dbReference>
<dbReference type="Pfam" id="PF07755">
    <property type="entry name" value="DUF1611"/>
    <property type="match status" value="1"/>
</dbReference>
<proteinExistence type="predicted"/>
<gene>
    <name evidence="3" type="ORF">G9U52_25880</name>
</gene>
<keyword evidence="4" id="KW-1185">Reference proteome</keyword>
<reference evidence="3" key="1">
    <citation type="submission" date="2020-03" db="EMBL/GenBank/DDBJ databases">
        <title>Draft sequencing of Paenibacilllus sp. S3N08.</title>
        <authorList>
            <person name="Kim D.-U."/>
        </authorList>
    </citation>
    <scope>NUCLEOTIDE SEQUENCE</scope>
    <source>
        <strain evidence="3">S3N08</strain>
    </source>
</reference>
<dbReference type="Proteomes" id="UP001165962">
    <property type="component" value="Unassembled WGS sequence"/>
</dbReference>
<dbReference type="EMBL" id="JAAOIW010000011">
    <property type="protein sequence ID" value="NHN33248.1"/>
    <property type="molecule type" value="Genomic_DNA"/>
</dbReference>
<dbReference type="PIRSF" id="PIRSF026760">
    <property type="entry name" value="UCP026760"/>
    <property type="match status" value="1"/>
</dbReference>
<feature type="domain" description="D-glutamate N-acetyltransferase-like C-terminal" evidence="1">
    <location>
        <begin position="146"/>
        <end position="342"/>
    </location>
</feature>
<feature type="domain" description="D-glutamate N-acetyltransferase-like N-terminal" evidence="2">
    <location>
        <begin position="40"/>
        <end position="137"/>
    </location>
</feature>
<evidence type="ECO:0000313" key="4">
    <source>
        <dbReference type="Proteomes" id="UP001165962"/>
    </source>
</evidence>
<protein>
    <submittedName>
        <fullName evidence="3">DUF1611 domain-containing protein</fullName>
    </submittedName>
</protein>
<dbReference type="Gene3D" id="3.40.50.300">
    <property type="entry name" value="P-loop containing nucleotide triphosphate hydrolases"/>
    <property type="match status" value="1"/>
</dbReference>
<dbReference type="InterPro" id="IPR035086">
    <property type="entry name" value="DgcN-like_C"/>
</dbReference>
<dbReference type="Pfam" id="PF17396">
    <property type="entry name" value="DUF1611_N"/>
    <property type="match status" value="1"/>
</dbReference>
<dbReference type="RefSeq" id="WP_166153673.1">
    <property type="nucleotide sequence ID" value="NZ_JAAOIW010000011.1"/>
</dbReference>
<dbReference type="SUPFAM" id="SSF52540">
    <property type="entry name" value="P-loop containing nucleoside triphosphate hydrolases"/>
    <property type="match status" value="1"/>
</dbReference>
<organism evidence="3 4">
    <name type="scientific">Paenibacillus agricola</name>
    <dbReference type="NCBI Taxonomy" id="2716264"/>
    <lineage>
        <taxon>Bacteria</taxon>
        <taxon>Bacillati</taxon>
        <taxon>Bacillota</taxon>
        <taxon>Bacilli</taxon>
        <taxon>Bacillales</taxon>
        <taxon>Paenibacillaceae</taxon>
        <taxon>Paenibacillus</taxon>
    </lineage>
</organism>
<name>A0ABX0JBC4_9BACL</name>
<dbReference type="InterPro" id="IPR011669">
    <property type="entry name" value="DgcN-like"/>
</dbReference>
<dbReference type="Gene3D" id="3.40.50.720">
    <property type="entry name" value="NAD(P)-binding Rossmann-like Domain"/>
    <property type="match status" value="1"/>
</dbReference>
<dbReference type="InterPro" id="IPR027417">
    <property type="entry name" value="P-loop_NTPase"/>
</dbReference>
<dbReference type="PANTHER" id="PTHR40690:SF1">
    <property type="entry name" value="DUF1611 DOMAIN-CONTAINING PROTEIN"/>
    <property type="match status" value="1"/>
</dbReference>